<feature type="domain" description="Leucine-binding protein" evidence="6">
    <location>
        <begin position="40"/>
        <end position="389"/>
    </location>
</feature>
<dbReference type="GO" id="GO:0006865">
    <property type="term" value="P:amino acid transport"/>
    <property type="evidence" value="ECO:0007669"/>
    <property type="project" value="UniProtKB-KW"/>
</dbReference>
<dbReference type="EMBL" id="LFXJ01000005">
    <property type="protein sequence ID" value="KMY32461.1"/>
    <property type="molecule type" value="Genomic_DNA"/>
</dbReference>
<dbReference type="Proteomes" id="UP000037326">
    <property type="component" value="Unassembled WGS sequence"/>
</dbReference>
<evidence type="ECO:0000256" key="1">
    <source>
        <dbReference type="ARBA" id="ARBA00010062"/>
    </source>
</evidence>
<feature type="chain" id="PRO_5039605207" evidence="5">
    <location>
        <begin position="20"/>
        <end position="399"/>
    </location>
</feature>
<sequence>MKKTLLSLFLLMGALLLVACSSSSDSGEGDASGTESSGDSIKIAGIFSASGGAAALGEPEMQTLKMLVDQKNAGGGINGRKIDLVTYDDKSDQNEAILSMKKALTQDKVSIVIGGTTSGNSLAMLPLAEQNQVPYISVAASKQIYMNENGQARKWVFKMPQDDQQAVERILQYLKDNNLTKVAWLNVANSFGTGGHEEFVKHMENYGVESVIEDEFEATVTDAKPLLTRVKKANPDAIIVWGTVQESAVVIKNIRELALDIPVLASHGVATNQFIEVAGDAANDVILPTGKLLIADKLEASNSQKELLIAYNEAFTAKYNKPASTFGAYAADAFSIATKAIEAKGNDSAALRDYIEQELGEYVGLTGTFNITADNHMGLKPDSFAMVRIADGKWTLEGK</sequence>
<evidence type="ECO:0000313" key="8">
    <source>
        <dbReference type="Proteomes" id="UP000037326"/>
    </source>
</evidence>
<evidence type="ECO:0000256" key="2">
    <source>
        <dbReference type="ARBA" id="ARBA00022448"/>
    </source>
</evidence>
<dbReference type="InterPro" id="IPR028082">
    <property type="entry name" value="Peripla_BP_I"/>
</dbReference>
<dbReference type="PROSITE" id="PS51257">
    <property type="entry name" value="PROKAR_LIPOPROTEIN"/>
    <property type="match status" value="1"/>
</dbReference>
<evidence type="ECO:0000259" key="6">
    <source>
        <dbReference type="Pfam" id="PF13458"/>
    </source>
</evidence>
<evidence type="ECO:0000256" key="4">
    <source>
        <dbReference type="ARBA" id="ARBA00022970"/>
    </source>
</evidence>
<organism evidence="7 8">
    <name type="scientific">Lysinibacillus xylanilyticus</name>
    <dbReference type="NCBI Taxonomy" id="582475"/>
    <lineage>
        <taxon>Bacteria</taxon>
        <taxon>Bacillati</taxon>
        <taxon>Bacillota</taxon>
        <taxon>Bacilli</taxon>
        <taxon>Bacillales</taxon>
        <taxon>Bacillaceae</taxon>
        <taxon>Lysinibacillus</taxon>
    </lineage>
</organism>
<name>A0A0K9FE84_9BACI</name>
<dbReference type="AlphaFoldDB" id="A0A0K9FE84"/>
<evidence type="ECO:0000256" key="3">
    <source>
        <dbReference type="ARBA" id="ARBA00022729"/>
    </source>
</evidence>
<evidence type="ECO:0000256" key="5">
    <source>
        <dbReference type="SAM" id="SignalP"/>
    </source>
</evidence>
<dbReference type="InterPro" id="IPR028081">
    <property type="entry name" value="Leu-bd"/>
</dbReference>
<dbReference type="OrthoDB" id="9783240at2"/>
<protein>
    <submittedName>
        <fullName evidence="7">ABC transporter substrate-binding protein</fullName>
    </submittedName>
</protein>
<reference evidence="8" key="1">
    <citation type="submission" date="2015-07" db="EMBL/GenBank/DDBJ databases">
        <authorList>
            <person name="Liu B."/>
            <person name="Wang J."/>
            <person name="Zhu Y."/>
            <person name="Liu G."/>
            <person name="Chen Q."/>
            <person name="Lan J."/>
            <person name="Che J."/>
            <person name="Ge C."/>
            <person name="Shi H."/>
            <person name="Pan Z."/>
            <person name="Liu X."/>
        </authorList>
    </citation>
    <scope>NUCLEOTIDE SEQUENCE [LARGE SCALE GENOMIC DNA]</scope>
    <source>
        <strain evidence="8">DSM 23493</strain>
    </source>
</reference>
<dbReference type="Pfam" id="PF13458">
    <property type="entry name" value="Peripla_BP_6"/>
    <property type="match status" value="1"/>
</dbReference>
<dbReference type="CDD" id="cd06333">
    <property type="entry name" value="PBP1_ABC_RPA1789-like"/>
    <property type="match status" value="1"/>
</dbReference>
<dbReference type="PRINTS" id="PR00337">
    <property type="entry name" value="LEUILEVALBP"/>
</dbReference>
<dbReference type="RefSeq" id="WP_049665738.1">
    <property type="nucleotide sequence ID" value="NZ_LFXJ01000005.1"/>
</dbReference>
<proteinExistence type="inferred from homology"/>
<dbReference type="GeneID" id="96598592"/>
<accession>A0A0K9FE84</accession>
<dbReference type="Gene3D" id="3.40.50.2300">
    <property type="match status" value="2"/>
</dbReference>
<dbReference type="SUPFAM" id="SSF53822">
    <property type="entry name" value="Periplasmic binding protein-like I"/>
    <property type="match status" value="1"/>
</dbReference>
<dbReference type="PANTHER" id="PTHR30483:SF38">
    <property type="entry name" value="BLR7848 PROTEIN"/>
    <property type="match status" value="1"/>
</dbReference>
<dbReference type="PANTHER" id="PTHR30483">
    <property type="entry name" value="LEUCINE-SPECIFIC-BINDING PROTEIN"/>
    <property type="match status" value="1"/>
</dbReference>
<comment type="similarity">
    <text evidence="1">Belongs to the leucine-binding protein family.</text>
</comment>
<gene>
    <name evidence="7" type="ORF">ACZ11_10055</name>
</gene>
<dbReference type="PATRIC" id="fig|582475.4.peg.1593"/>
<dbReference type="InterPro" id="IPR051010">
    <property type="entry name" value="BCAA_transport"/>
</dbReference>
<keyword evidence="3 5" id="KW-0732">Signal</keyword>
<keyword evidence="2" id="KW-0813">Transport</keyword>
<keyword evidence="4" id="KW-0029">Amino-acid transport</keyword>
<feature type="signal peptide" evidence="5">
    <location>
        <begin position="1"/>
        <end position="19"/>
    </location>
</feature>
<comment type="caution">
    <text evidence="7">The sequence shown here is derived from an EMBL/GenBank/DDBJ whole genome shotgun (WGS) entry which is preliminary data.</text>
</comment>
<dbReference type="InterPro" id="IPR000709">
    <property type="entry name" value="Leu_Ile_Val-bd"/>
</dbReference>
<evidence type="ECO:0000313" key="7">
    <source>
        <dbReference type="EMBL" id="KMY32461.1"/>
    </source>
</evidence>